<reference evidence="9 10" key="1">
    <citation type="submission" date="2024-07" db="EMBL/GenBank/DDBJ databases">
        <title>Section-level genome sequencing and comparative genomics of Aspergillus sections Usti and Cavernicolus.</title>
        <authorList>
            <consortium name="Lawrence Berkeley National Laboratory"/>
            <person name="Nybo J.L."/>
            <person name="Vesth T.C."/>
            <person name="Theobald S."/>
            <person name="Frisvad J.C."/>
            <person name="Larsen T.O."/>
            <person name="Kjaerboelling I."/>
            <person name="Rothschild-Mancinelli K."/>
            <person name="Lyhne E.K."/>
            <person name="Kogle M.E."/>
            <person name="Barry K."/>
            <person name="Clum A."/>
            <person name="Na H."/>
            <person name="Ledsgaard L."/>
            <person name="Lin J."/>
            <person name="Lipzen A."/>
            <person name="Kuo A."/>
            <person name="Riley R."/>
            <person name="Mondo S."/>
            <person name="Labutti K."/>
            <person name="Haridas S."/>
            <person name="Pangalinan J."/>
            <person name="Salamov A.A."/>
            <person name="Simmons B.A."/>
            <person name="Magnuson J.K."/>
            <person name="Chen J."/>
            <person name="Drula E."/>
            <person name="Henrissat B."/>
            <person name="Wiebenga A."/>
            <person name="Lubbers R.J."/>
            <person name="Gomes A.C."/>
            <person name="Makela M.R."/>
            <person name="Stajich J."/>
            <person name="Grigoriev I.V."/>
            <person name="Mortensen U.H."/>
            <person name="De Vries R.P."/>
            <person name="Baker S.E."/>
            <person name="Andersen M.R."/>
        </authorList>
    </citation>
    <scope>NUCLEOTIDE SEQUENCE [LARGE SCALE GENOMIC DNA]</scope>
    <source>
        <strain evidence="9 10">CBS 588.65</strain>
    </source>
</reference>
<evidence type="ECO:0000256" key="6">
    <source>
        <dbReference type="ARBA" id="ARBA00023242"/>
    </source>
</evidence>
<dbReference type="InterPro" id="IPR036864">
    <property type="entry name" value="Zn2-C6_fun-type_DNA-bd_sf"/>
</dbReference>
<dbReference type="PROSITE" id="PS00463">
    <property type="entry name" value="ZN2_CY6_FUNGAL_1"/>
    <property type="match status" value="1"/>
</dbReference>
<dbReference type="SMART" id="SM00066">
    <property type="entry name" value="GAL4"/>
    <property type="match status" value="1"/>
</dbReference>
<dbReference type="InterPro" id="IPR001138">
    <property type="entry name" value="Zn2Cys6_DnaBD"/>
</dbReference>
<name>A0ABR4HXA8_9EURO</name>
<evidence type="ECO:0000313" key="10">
    <source>
        <dbReference type="Proteomes" id="UP001610334"/>
    </source>
</evidence>
<keyword evidence="4" id="KW-0238">DNA-binding</keyword>
<evidence type="ECO:0000256" key="7">
    <source>
        <dbReference type="SAM" id="MobiDB-lite"/>
    </source>
</evidence>
<dbReference type="PANTHER" id="PTHR47338:SF3">
    <property type="entry name" value="C6 FINGER DOMAIN TRANSCRIPTION FACTOR DBAA-RELATED"/>
    <property type="match status" value="1"/>
</dbReference>
<evidence type="ECO:0000256" key="2">
    <source>
        <dbReference type="ARBA" id="ARBA00022723"/>
    </source>
</evidence>
<dbReference type="PROSITE" id="PS50048">
    <property type="entry name" value="ZN2_CY6_FUNGAL_2"/>
    <property type="match status" value="1"/>
</dbReference>
<keyword evidence="2" id="KW-0479">Metal-binding</keyword>
<dbReference type="Gene3D" id="4.10.240.10">
    <property type="entry name" value="Zn(2)-C6 fungal-type DNA-binding domain"/>
    <property type="match status" value="1"/>
</dbReference>
<dbReference type="InterPro" id="IPR007219">
    <property type="entry name" value="XnlR_reg_dom"/>
</dbReference>
<sequence length="554" mass="61599">MSQRTSTKRPARQQPGLACEECRRRKARCDRAQPQCGACMMTGRVCIVNHNRHRRGPKKGQLKALYSRLEVLEEQLVVQVENLTESAALPQSHARNSSSSQPSLPDDDDDAPHEPSSISSFEVEPILSSPTSDRRRPSTSHAIEPLPPPVMARLDIVHADLDQLYFDRVHPIAPFLHQRRYFTWASYESPSLARSCLRSAMRTIAAAMSAQFCNLAGTMYAETRAVLSRLDSIERSPPIEQIQALLLLAHYELLRLEEATAMVTAGRCFRLIQFSRLHDTDAHDSEGLQLPGQMAVLGGYNETFVVTEEKRRTFWVAYCFDRFLSSRHDWPLTLQEDAIRTRLPHPEHTFQATSLPFLSHHEPNIGTLTQPYPQQLPQTASQPPFLHEAITSSGHTALPPFSECIVLATLYGSAMTLRRMATVLPTSETSVFWSRHKSLLASIEKRTQLLARNLASPNTLVDPMVVFTHVLARATVIYLAEVAEFVGSGPGGNWGYHGTTAVGHVSGTGIGGEATPAKIASAAYTQRAFQAAREVVRLIQGLRPFELQQGFLAK</sequence>
<evidence type="ECO:0000313" key="9">
    <source>
        <dbReference type="EMBL" id="KAL2820130.1"/>
    </source>
</evidence>
<keyword evidence="5" id="KW-0804">Transcription</keyword>
<keyword evidence="6" id="KW-0539">Nucleus</keyword>
<evidence type="ECO:0000259" key="8">
    <source>
        <dbReference type="PROSITE" id="PS50048"/>
    </source>
</evidence>
<evidence type="ECO:0000256" key="3">
    <source>
        <dbReference type="ARBA" id="ARBA00023015"/>
    </source>
</evidence>
<feature type="region of interest" description="Disordered" evidence="7">
    <location>
        <begin position="88"/>
        <end position="146"/>
    </location>
</feature>
<evidence type="ECO:0000256" key="1">
    <source>
        <dbReference type="ARBA" id="ARBA00004123"/>
    </source>
</evidence>
<dbReference type="CDD" id="cd00067">
    <property type="entry name" value="GAL4"/>
    <property type="match status" value="1"/>
</dbReference>
<evidence type="ECO:0000256" key="5">
    <source>
        <dbReference type="ARBA" id="ARBA00023163"/>
    </source>
</evidence>
<comment type="subcellular location">
    <subcellularLocation>
        <location evidence="1">Nucleus</location>
    </subcellularLocation>
</comment>
<feature type="domain" description="Zn(2)-C6 fungal-type" evidence="8">
    <location>
        <begin position="18"/>
        <end position="48"/>
    </location>
</feature>
<dbReference type="SUPFAM" id="SSF57701">
    <property type="entry name" value="Zn2/Cys6 DNA-binding domain"/>
    <property type="match status" value="1"/>
</dbReference>
<accession>A0ABR4HXA8</accession>
<dbReference type="PANTHER" id="PTHR47338">
    <property type="entry name" value="ZN(II)2CYS6 TRANSCRIPTION FACTOR (EUROFUNG)-RELATED"/>
    <property type="match status" value="1"/>
</dbReference>
<keyword evidence="10" id="KW-1185">Reference proteome</keyword>
<dbReference type="CDD" id="cd12148">
    <property type="entry name" value="fungal_TF_MHR"/>
    <property type="match status" value="1"/>
</dbReference>
<protein>
    <submittedName>
        <fullName evidence="9">Fungal-specific transcription factor domain-containing protein</fullName>
    </submittedName>
</protein>
<organism evidence="9 10">
    <name type="scientific">Aspergillus granulosus</name>
    <dbReference type="NCBI Taxonomy" id="176169"/>
    <lineage>
        <taxon>Eukaryota</taxon>
        <taxon>Fungi</taxon>
        <taxon>Dikarya</taxon>
        <taxon>Ascomycota</taxon>
        <taxon>Pezizomycotina</taxon>
        <taxon>Eurotiomycetes</taxon>
        <taxon>Eurotiomycetidae</taxon>
        <taxon>Eurotiales</taxon>
        <taxon>Aspergillaceae</taxon>
        <taxon>Aspergillus</taxon>
        <taxon>Aspergillus subgen. Nidulantes</taxon>
    </lineage>
</organism>
<gene>
    <name evidence="9" type="ORF">BJX63DRAFT_428451</name>
</gene>
<evidence type="ECO:0000256" key="4">
    <source>
        <dbReference type="ARBA" id="ARBA00023125"/>
    </source>
</evidence>
<comment type="caution">
    <text evidence="9">The sequence shown here is derived from an EMBL/GenBank/DDBJ whole genome shotgun (WGS) entry which is preliminary data.</text>
</comment>
<dbReference type="SMART" id="SM00906">
    <property type="entry name" value="Fungal_trans"/>
    <property type="match status" value="1"/>
</dbReference>
<dbReference type="InterPro" id="IPR050815">
    <property type="entry name" value="TF_fung"/>
</dbReference>
<proteinExistence type="predicted"/>
<dbReference type="EMBL" id="JBFXLT010000008">
    <property type="protein sequence ID" value="KAL2820130.1"/>
    <property type="molecule type" value="Genomic_DNA"/>
</dbReference>
<dbReference type="Pfam" id="PF00172">
    <property type="entry name" value="Zn_clus"/>
    <property type="match status" value="1"/>
</dbReference>
<dbReference type="Pfam" id="PF04082">
    <property type="entry name" value="Fungal_trans"/>
    <property type="match status" value="1"/>
</dbReference>
<dbReference type="Proteomes" id="UP001610334">
    <property type="component" value="Unassembled WGS sequence"/>
</dbReference>
<keyword evidence="3" id="KW-0805">Transcription regulation</keyword>